<feature type="domain" description="Survival protein SurE-like phosphatase/nucleotidase" evidence="8">
    <location>
        <begin position="3"/>
        <end position="184"/>
    </location>
</feature>
<dbReference type="NCBIfam" id="TIGR00087">
    <property type="entry name" value="surE"/>
    <property type="match status" value="1"/>
</dbReference>
<comment type="cofactor">
    <cofactor evidence="7">
        <name>a divalent metal cation</name>
        <dbReference type="ChEBI" id="CHEBI:60240"/>
    </cofactor>
    <text evidence="7">Binds 1 divalent metal cation per subunit.</text>
</comment>
<evidence type="ECO:0000256" key="5">
    <source>
        <dbReference type="ARBA" id="ARBA00022741"/>
    </source>
</evidence>
<evidence type="ECO:0000256" key="4">
    <source>
        <dbReference type="ARBA" id="ARBA00022723"/>
    </source>
</evidence>
<dbReference type="GO" id="GO:0008254">
    <property type="term" value="F:3'-nucleotidase activity"/>
    <property type="evidence" value="ECO:0007669"/>
    <property type="project" value="TreeGrafter"/>
</dbReference>
<dbReference type="Gene3D" id="3.40.1210.10">
    <property type="entry name" value="Survival protein SurE-like phosphatase/nucleotidase"/>
    <property type="match status" value="1"/>
</dbReference>
<proteinExistence type="inferred from homology"/>
<evidence type="ECO:0000313" key="12">
    <source>
        <dbReference type="Proteomes" id="UP001108123"/>
    </source>
</evidence>
<comment type="subcellular location">
    <subcellularLocation>
        <location evidence="7">Cytoplasm</location>
    </subcellularLocation>
</comment>
<comment type="catalytic activity">
    <reaction evidence="1 7">
        <text>a ribonucleoside 5'-phosphate + H2O = a ribonucleoside + phosphate</text>
        <dbReference type="Rhea" id="RHEA:12484"/>
        <dbReference type="ChEBI" id="CHEBI:15377"/>
        <dbReference type="ChEBI" id="CHEBI:18254"/>
        <dbReference type="ChEBI" id="CHEBI:43474"/>
        <dbReference type="ChEBI" id="CHEBI:58043"/>
        <dbReference type="EC" id="3.1.3.5"/>
    </reaction>
</comment>
<feature type="binding site" evidence="7">
    <location>
        <position position="9"/>
    </location>
    <ligand>
        <name>a divalent metal cation</name>
        <dbReference type="ChEBI" id="CHEBI:60240"/>
    </ligand>
</feature>
<dbReference type="AlphaFoldDB" id="A0A844FFB6"/>
<evidence type="ECO:0000313" key="11">
    <source>
        <dbReference type="Proteomes" id="UP000462760"/>
    </source>
</evidence>
<dbReference type="RefSeq" id="WP_154482858.1">
    <property type="nucleotide sequence ID" value="NZ_JAHLOA010000016.1"/>
</dbReference>
<name>A0A844FFB6_9FIRM</name>
<dbReference type="Pfam" id="PF01975">
    <property type="entry name" value="SurE"/>
    <property type="match status" value="1"/>
</dbReference>
<keyword evidence="3 7" id="KW-0963">Cytoplasm</keyword>
<evidence type="ECO:0000256" key="6">
    <source>
        <dbReference type="ARBA" id="ARBA00022801"/>
    </source>
</evidence>
<reference evidence="10 11" key="1">
    <citation type="submission" date="2019-08" db="EMBL/GenBank/DDBJ databases">
        <title>In-depth cultivation of the pig gut microbiome towards novel bacterial diversity and tailored functional studies.</title>
        <authorList>
            <person name="Wylensek D."/>
            <person name="Hitch T.C.A."/>
            <person name="Clavel T."/>
        </authorList>
    </citation>
    <scope>NUCLEOTIDE SEQUENCE [LARGE SCALE GENOMIC DNA]</scope>
    <source>
        <strain evidence="10 11">Med78-601-WT-4W-RMD-3</strain>
    </source>
</reference>
<dbReference type="InterPro" id="IPR002828">
    <property type="entry name" value="SurE-like_Pase/nucleotidase"/>
</dbReference>
<keyword evidence="5 7" id="KW-0547">Nucleotide-binding</keyword>
<sequence>MRILLVNDDGINAEGIQVLAKELEKKHEVIIVAPEEQQSAKSHSITITKPIIVKKVNLKGIKAESYSISGSPADCVRVAFDRLLDEPIDLVISGTNMGVNLGMDVLYSGTVSAAIEANIYNKPSIAISAEIKNGVGCYELAAKYAMKILDKVNHRFMESNTVMNINVPCIDEDVKGIKVCRIGGVIYDYYYVEEGSKEEEISLVISGRRKKEFEKDTDRHYISKGYITVTPLQYDLTNFKLIEEVEGWLK</sequence>
<dbReference type="EC" id="3.1.3.5" evidence="7"/>
<keyword evidence="12" id="KW-1185">Reference proteome</keyword>
<comment type="similarity">
    <text evidence="2 7">Belongs to the SurE nucleotidase family.</text>
</comment>
<evidence type="ECO:0000313" key="10">
    <source>
        <dbReference type="EMBL" id="MSS42670.1"/>
    </source>
</evidence>
<evidence type="ECO:0000259" key="8">
    <source>
        <dbReference type="Pfam" id="PF01975"/>
    </source>
</evidence>
<dbReference type="Proteomes" id="UP001108123">
    <property type="component" value="Unassembled WGS sequence"/>
</dbReference>
<keyword evidence="4 7" id="KW-0479">Metal-binding</keyword>
<dbReference type="SUPFAM" id="SSF64167">
    <property type="entry name" value="SurE-like"/>
    <property type="match status" value="1"/>
</dbReference>
<dbReference type="PANTHER" id="PTHR30457">
    <property type="entry name" value="5'-NUCLEOTIDASE SURE"/>
    <property type="match status" value="1"/>
</dbReference>
<evidence type="ECO:0000256" key="3">
    <source>
        <dbReference type="ARBA" id="ARBA00022490"/>
    </source>
</evidence>
<accession>A0A844FFB6</accession>
<reference evidence="9" key="2">
    <citation type="submission" date="2022-01" db="EMBL/GenBank/DDBJ databases">
        <title>Collection of gut derived symbiotic bacterial strains cultured from healthy donors.</title>
        <authorList>
            <person name="Lin H."/>
            <person name="Kohout C."/>
            <person name="Waligurski E."/>
            <person name="Pamer E.G."/>
        </authorList>
    </citation>
    <scope>NUCLEOTIDE SEQUENCE</scope>
    <source>
        <strain evidence="9">MSK.14.39</strain>
    </source>
</reference>
<dbReference type="EMBL" id="JAKNID010000051">
    <property type="protein sequence ID" value="MCG4565765.1"/>
    <property type="molecule type" value="Genomic_DNA"/>
</dbReference>
<feature type="binding site" evidence="7">
    <location>
        <position position="96"/>
    </location>
    <ligand>
        <name>a divalent metal cation</name>
        <dbReference type="ChEBI" id="CHEBI:60240"/>
    </ligand>
</feature>
<organism evidence="10 11">
    <name type="scientific">Anaerosalibacter bizertensis</name>
    <dbReference type="NCBI Taxonomy" id="932217"/>
    <lineage>
        <taxon>Bacteria</taxon>
        <taxon>Bacillati</taxon>
        <taxon>Bacillota</taxon>
        <taxon>Tissierellia</taxon>
        <taxon>Tissierellales</taxon>
        <taxon>Sporanaerobacteraceae</taxon>
        <taxon>Anaerosalibacter</taxon>
    </lineage>
</organism>
<dbReference type="OrthoDB" id="9780815at2"/>
<feature type="binding site" evidence="7">
    <location>
        <position position="8"/>
    </location>
    <ligand>
        <name>a divalent metal cation</name>
        <dbReference type="ChEBI" id="CHEBI:60240"/>
    </ligand>
</feature>
<evidence type="ECO:0000256" key="2">
    <source>
        <dbReference type="ARBA" id="ARBA00011062"/>
    </source>
</evidence>
<dbReference type="PANTHER" id="PTHR30457:SF12">
    <property type="entry name" value="5'_3'-NUCLEOTIDASE SURE"/>
    <property type="match status" value="1"/>
</dbReference>
<dbReference type="InterPro" id="IPR030048">
    <property type="entry name" value="SurE"/>
</dbReference>
<evidence type="ECO:0000256" key="1">
    <source>
        <dbReference type="ARBA" id="ARBA00000815"/>
    </source>
</evidence>
<dbReference type="InterPro" id="IPR036523">
    <property type="entry name" value="SurE-like_sf"/>
</dbReference>
<evidence type="ECO:0000313" key="9">
    <source>
        <dbReference type="EMBL" id="MCG4565765.1"/>
    </source>
</evidence>
<dbReference type="GO" id="GO:0004309">
    <property type="term" value="F:exopolyphosphatase activity"/>
    <property type="evidence" value="ECO:0007669"/>
    <property type="project" value="TreeGrafter"/>
</dbReference>
<dbReference type="HAMAP" id="MF_00060">
    <property type="entry name" value="SurE"/>
    <property type="match status" value="1"/>
</dbReference>
<dbReference type="GO" id="GO:0005737">
    <property type="term" value="C:cytoplasm"/>
    <property type="evidence" value="ECO:0007669"/>
    <property type="project" value="UniProtKB-SubCell"/>
</dbReference>
<dbReference type="GO" id="GO:0000166">
    <property type="term" value="F:nucleotide binding"/>
    <property type="evidence" value="ECO:0007669"/>
    <property type="project" value="UniProtKB-KW"/>
</dbReference>
<evidence type="ECO:0000256" key="7">
    <source>
        <dbReference type="HAMAP-Rule" id="MF_00060"/>
    </source>
</evidence>
<protein>
    <recommendedName>
        <fullName evidence="7">5'-nucleotidase SurE</fullName>
        <ecNumber evidence="7">3.1.3.5</ecNumber>
    </recommendedName>
    <alternativeName>
        <fullName evidence="7">Nucleoside 5'-monophosphate phosphohydrolase</fullName>
    </alternativeName>
</protein>
<dbReference type="Proteomes" id="UP000462760">
    <property type="component" value="Unassembled WGS sequence"/>
</dbReference>
<keyword evidence="6 7" id="KW-0378">Hydrolase</keyword>
<comment type="caution">
    <text evidence="10">The sequence shown here is derived from an EMBL/GenBank/DDBJ whole genome shotgun (WGS) entry which is preliminary data.</text>
</comment>
<dbReference type="GO" id="GO:0008253">
    <property type="term" value="F:5'-nucleotidase activity"/>
    <property type="evidence" value="ECO:0007669"/>
    <property type="project" value="UniProtKB-UniRule"/>
</dbReference>
<dbReference type="GO" id="GO:0046872">
    <property type="term" value="F:metal ion binding"/>
    <property type="evidence" value="ECO:0007669"/>
    <property type="project" value="UniProtKB-UniRule"/>
</dbReference>
<comment type="function">
    <text evidence="7">Nucleotidase that shows phosphatase activity on nucleoside 5'-monophosphates.</text>
</comment>
<dbReference type="EMBL" id="VULR01000003">
    <property type="protein sequence ID" value="MSS42670.1"/>
    <property type="molecule type" value="Genomic_DNA"/>
</dbReference>
<dbReference type="NCBIfam" id="NF010543">
    <property type="entry name" value="PRK13933.1"/>
    <property type="match status" value="1"/>
</dbReference>
<gene>
    <name evidence="7 10" type="primary">surE</name>
    <name evidence="10" type="ORF">FYJ27_02830</name>
    <name evidence="9" type="ORF">L0P62_09920</name>
</gene>
<feature type="binding site" evidence="7">
    <location>
        <position position="39"/>
    </location>
    <ligand>
        <name>a divalent metal cation</name>
        <dbReference type="ChEBI" id="CHEBI:60240"/>
    </ligand>
</feature>